<accession>B9M7U0</accession>
<gene>
    <name evidence="1" type="ordered locus">Geob_0021</name>
</gene>
<evidence type="ECO:0000313" key="1">
    <source>
        <dbReference type="EMBL" id="ACM18398.1"/>
    </source>
</evidence>
<dbReference type="RefSeq" id="WP_012645127.1">
    <property type="nucleotide sequence ID" value="NC_011979.1"/>
</dbReference>
<dbReference type="EMBL" id="CP001390">
    <property type="protein sequence ID" value="ACM18398.1"/>
    <property type="molecule type" value="Genomic_DNA"/>
</dbReference>
<reference evidence="1 2" key="1">
    <citation type="submission" date="2009-01" db="EMBL/GenBank/DDBJ databases">
        <title>Complete sequence of Geobacter sp. FRC-32.</title>
        <authorList>
            <consortium name="US DOE Joint Genome Institute"/>
            <person name="Lucas S."/>
            <person name="Copeland A."/>
            <person name="Lapidus A."/>
            <person name="Glavina del Rio T."/>
            <person name="Dalin E."/>
            <person name="Tice H."/>
            <person name="Bruce D."/>
            <person name="Goodwin L."/>
            <person name="Pitluck S."/>
            <person name="Saunders E."/>
            <person name="Brettin T."/>
            <person name="Detter J.C."/>
            <person name="Han C."/>
            <person name="Larimer F."/>
            <person name="Land M."/>
            <person name="Hauser L."/>
            <person name="Kyrpides N."/>
            <person name="Ovchinnikova G."/>
            <person name="Kostka J."/>
            <person name="Richardson P."/>
        </authorList>
    </citation>
    <scope>NUCLEOTIDE SEQUENCE [LARGE SCALE GENOMIC DNA]</scope>
    <source>
        <strain evidence="2">DSM 22248 / JCM 15807 / FRC-32</strain>
    </source>
</reference>
<keyword evidence="2" id="KW-1185">Reference proteome</keyword>
<dbReference type="STRING" id="316067.Geob_0021"/>
<dbReference type="Proteomes" id="UP000007721">
    <property type="component" value="Chromosome"/>
</dbReference>
<dbReference type="HOGENOM" id="CLU_1459342_0_0_7"/>
<dbReference type="OrthoDB" id="5395470at2"/>
<organism evidence="1 2">
    <name type="scientific">Geotalea daltonii (strain DSM 22248 / JCM 15807 / FRC-32)</name>
    <name type="common">Geobacter daltonii</name>
    <dbReference type="NCBI Taxonomy" id="316067"/>
    <lineage>
        <taxon>Bacteria</taxon>
        <taxon>Pseudomonadati</taxon>
        <taxon>Thermodesulfobacteriota</taxon>
        <taxon>Desulfuromonadia</taxon>
        <taxon>Geobacterales</taxon>
        <taxon>Geobacteraceae</taxon>
        <taxon>Geotalea</taxon>
    </lineage>
</organism>
<protein>
    <submittedName>
        <fullName evidence="1">Uncharacterized protein</fullName>
    </submittedName>
</protein>
<sequence length="177" mass="20645">MSIFDMLKNPALLDLIKDQHLKEIVTRREVRVSQDYFHRELIARAMDEEIHELSMKFYDGYGEISGKVKKKLIPFSIPFSARFGVERIFFTPKEKMIFLKIEEVKPVDVDFVTRKVVEKIPFLSYCEGTIACDLTQVPELQKFLAYNINGIKVCDFLTIKELLFREGEMIGRLGLCL</sequence>
<dbReference type="AlphaFoldDB" id="B9M7U0"/>
<name>B9M7U0_GEODF</name>
<evidence type="ECO:0000313" key="2">
    <source>
        <dbReference type="Proteomes" id="UP000007721"/>
    </source>
</evidence>
<proteinExistence type="predicted"/>
<dbReference type="KEGG" id="geo:Geob_0021"/>